<evidence type="ECO:0000313" key="1">
    <source>
        <dbReference type="EMBL" id="MPL73466.1"/>
    </source>
</evidence>
<proteinExistence type="predicted"/>
<accession>A0A644U2I6</accession>
<comment type="caution">
    <text evidence="1">The sequence shown here is derived from an EMBL/GenBank/DDBJ whole genome shotgun (WGS) entry which is preliminary data.</text>
</comment>
<organism evidence="1">
    <name type="scientific">bioreactor metagenome</name>
    <dbReference type="NCBI Taxonomy" id="1076179"/>
    <lineage>
        <taxon>unclassified sequences</taxon>
        <taxon>metagenomes</taxon>
        <taxon>ecological metagenomes</taxon>
    </lineage>
</organism>
<dbReference type="EMBL" id="VSSQ01000073">
    <property type="protein sequence ID" value="MPL73466.1"/>
    <property type="molecule type" value="Genomic_DNA"/>
</dbReference>
<name>A0A644U2I6_9ZZZZ</name>
<gene>
    <name evidence="1" type="ORF">SDC9_19266</name>
</gene>
<dbReference type="AlphaFoldDB" id="A0A644U2I6"/>
<protein>
    <submittedName>
        <fullName evidence="1">Uncharacterized protein</fullName>
    </submittedName>
</protein>
<sequence length="147" mass="16312">MKTKLCAISFVMLSLLMINPAMAGNSSTFPFNGLNLSTGTDTAGSLPWLYLNLPLPEPEAYVDDIPFNTFKVSAAYFTSVIVRPETEITVNDIPFSTEAIASRYIPLDASGIKYDNEAYINDIPFDTKRIAVRVLNCERFRHTASHP</sequence>
<reference evidence="1" key="1">
    <citation type="submission" date="2019-08" db="EMBL/GenBank/DDBJ databases">
        <authorList>
            <person name="Kucharzyk K."/>
            <person name="Murdoch R.W."/>
            <person name="Higgins S."/>
            <person name="Loffler F."/>
        </authorList>
    </citation>
    <scope>NUCLEOTIDE SEQUENCE</scope>
</reference>